<keyword evidence="2" id="KW-1185">Reference proteome</keyword>
<protein>
    <submittedName>
        <fullName evidence="1">Uncharacterized protein</fullName>
    </submittedName>
</protein>
<dbReference type="EMBL" id="MNPJ01000022">
    <property type="protein sequence ID" value="OQS54093.1"/>
    <property type="molecule type" value="Genomic_DNA"/>
</dbReference>
<accession>A0A1W0E4C6</accession>
<dbReference type="AlphaFoldDB" id="A0A1W0E4C6"/>
<dbReference type="Proteomes" id="UP000192758">
    <property type="component" value="Unassembled WGS sequence"/>
</dbReference>
<organism evidence="1 2">
    <name type="scientific">Ecytonucleospora hepatopenaei</name>
    <dbReference type="NCBI Taxonomy" id="646526"/>
    <lineage>
        <taxon>Eukaryota</taxon>
        <taxon>Fungi</taxon>
        <taxon>Fungi incertae sedis</taxon>
        <taxon>Microsporidia</taxon>
        <taxon>Enterocytozoonidae</taxon>
        <taxon>Ecytonucleospora</taxon>
    </lineage>
</organism>
<dbReference type="VEuPathDB" id="MicrosporidiaDB:EHP00_1163"/>
<gene>
    <name evidence="1" type="ORF">EHP00_1163</name>
</gene>
<evidence type="ECO:0000313" key="2">
    <source>
        <dbReference type="Proteomes" id="UP000192758"/>
    </source>
</evidence>
<sequence>MFFIKGIYGHYLKSFNGSFLSHSDGNGIFMGSPKTAINLTLNPYKDSASKENFYTIGFGNMKLYGNQDIMVLEGHDDLTKLPVDEKTKRLQESLFDKVQIKEVEPNFIQIVAVMKYGNFCYTAEGNIIKLKQCKKLDSQFFSFENNSSDKPLNKNTTSEKSNLLEITKGSSLVGNVFSKINLFGKKMFLGKNKSNLLETTGKISKMSCLTSSSCFPTRPSPCMSYNDYSIDQMLATSCYLDLLRSQQATCNTNGYNSCNQNSCNCSSMNSCNCHRKRC</sequence>
<proteinExistence type="predicted"/>
<reference evidence="1 2" key="1">
    <citation type="journal article" date="2017" name="Environ. Microbiol.">
        <title>Decay of the glycolytic pathway and adaptation to intranuclear parasitism within Enterocytozoonidae microsporidia.</title>
        <authorList>
            <person name="Wiredu Boakye D."/>
            <person name="Jaroenlak P."/>
            <person name="Prachumwat A."/>
            <person name="Williams T.A."/>
            <person name="Bateman K.S."/>
            <person name="Itsathitphaisarn O."/>
            <person name="Sritunyalucksana K."/>
            <person name="Paszkiewicz K.H."/>
            <person name="Moore K.A."/>
            <person name="Stentiford G.D."/>
            <person name="Williams B.A."/>
        </authorList>
    </citation>
    <scope>NUCLEOTIDE SEQUENCE [LARGE SCALE GENOMIC DNA]</scope>
    <source>
        <strain evidence="1 2">TH1</strain>
    </source>
</reference>
<evidence type="ECO:0000313" key="1">
    <source>
        <dbReference type="EMBL" id="OQS54093.1"/>
    </source>
</evidence>
<comment type="caution">
    <text evidence="1">The sequence shown here is derived from an EMBL/GenBank/DDBJ whole genome shotgun (WGS) entry which is preliminary data.</text>
</comment>
<name>A0A1W0E4C6_9MICR</name>